<name>A0A098TPZ3_9CYAN</name>
<evidence type="ECO:0000256" key="9">
    <source>
        <dbReference type="SAM" id="Phobius"/>
    </source>
</evidence>
<dbReference type="GO" id="GO:0009252">
    <property type="term" value="P:peptidoglycan biosynthetic process"/>
    <property type="evidence" value="ECO:0007669"/>
    <property type="project" value="InterPro"/>
</dbReference>
<dbReference type="GO" id="GO:0008658">
    <property type="term" value="F:penicillin binding"/>
    <property type="evidence" value="ECO:0007669"/>
    <property type="project" value="InterPro"/>
</dbReference>
<dbReference type="NCBIfam" id="TIGR02073">
    <property type="entry name" value="PBP_1c"/>
    <property type="match status" value="1"/>
</dbReference>
<evidence type="ECO:0000259" key="12">
    <source>
        <dbReference type="Pfam" id="PF06832"/>
    </source>
</evidence>
<evidence type="ECO:0000256" key="5">
    <source>
        <dbReference type="ARBA" id="ARBA00022801"/>
    </source>
</evidence>
<accession>A0A098TPZ3</accession>
<keyword evidence="9" id="KW-1133">Transmembrane helix</keyword>
<evidence type="ECO:0000256" key="3">
    <source>
        <dbReference type="ARBA" id="ARBA00022676"/>
    </source>
</evidence>
<dbReference type="STRING" id="1497020.DO97_04135"/>
<dbReference type="InterPro" id="IPR009647">
    <property type="entry name" value="PBP_C"/>
</dbReference>
<dbReference type="GO" id="GO:0009002">
    <property type="term" value="F:serine-type D-Ala-D-Ala carboxypeptidase activity"/>
    <property type="evidence" value="ECO:0007669"/>
    <property type="project" value="UniProtKB-EC"/>
</dbReference>
<evidence type="ECO:0000256" key="7">
    <source>
        <dbReference type="ARBA" id="ARBA00034000"/>
    </source>
</evidence>
<proteinExistence type="predicted"/>
<keyword evidence="9" id="KW-0812">Transmembrane</keyword>
<evidence type="ECO:0000256" key="8">
    <source>
        <dbReference type="ARBA" id="ARBA00049902"/>
    </source>
</evidence>
<keyword evidence="6" id="KW-0511">Multifunctional enzyme</keyword>
<dbReference type="Gene3D" id="1.10.3810.10">
    <property type="entry name" value="Biosynthetic peptidoglycan transglycosylase-like"/>
    <property type="match status" value="1"/>
</dbReference>
<dbReference type="InterPro" id="IPR012338">
    <property type="entry name" value="Beta-lactam/transpept-like"/>
</dbReference>
<dbReference type="PANTHER" id="PTHR32282">
    <property type="entry name" value="BINDING PROTEIN TRANSPEPTIDASE, PUTATIVE-RELATED"/>
    <property type="match status" value="1"/>
</dbReference>
<reference evidence="13 14" key="1">
    <citation type="journal article" date="2014" name="Mol. Ecol.">
        <title>Evolution of Synechococcus.</title>
        <authorList>
            <person name="Dvorak P."/>
            <person name="Casamatta D."/>
            <person name="Hasler P."/>
            <person name="Poulickova A."/>
            <person name="Ondrej V."/>
            <person name="Sanges R."/>
        </authorList>
    </citation>
    <scope>NUCLEOTIDE SEQUENCE [LARGE SCALE GENOMIC DNA]</scope>
    <source>
        <strain evidence="13 14">CAUP A 1101</strain>
    </source>
</reference>
<evidence type="ECO:0000313" key="14">
    <source>
        <dbReference type="Proteomes" id="UP000030170"/>
    </source>
</evidence>
<dbReference type="PANTHER" id="PTHR32282:SF15">
    <property type="entry name" value="PENICILLIN-BINDING PROTEIN 1C"/>
    <property type="match status" value="1"/>
</dbReference>
<protein>
    <submittedName>
        <fullName evidence="13">Penicillin-binding protein</fullName>
    </submittedName>
</protein>
<feature type="transmembrane region" description="Helical" evidence="9">
    <location>
        <begin position="12"/>
        <end position="32"/>
    </location>
</feature>
<dbReference type="Gene3D" id="3.40.710.10">
    <property type="entry name" value="DD-peptidase/beta-lactamase superfamily"/>
    <property type="match status" value="1"/>
</dbReference>
<keyword evidence="3" id="KW-0328">Glycosyltransferase</keyword>
<dbReference type="GO" id="GO:0006508">
    <property type="term" value="P:proteolysis"/>
    <property type="evidence" value="ECO:0007669"/>
    <property type="project" value="UniProtKB-KW"/>
</dbReference>
<keyword evidence="4" id="KW-0808">Transferase</keyword>
<evidence type="ECO:0000256" key="1">
    <source>
        <dbReference type="ARBA" id="ARBA00022645"/>
    </source>
</evidence>
<feature type="domain" description="Glycosyl transferase family 51" evidence="11">
    <location>
        <begin position="58"/>
        <end position="229"/>
    </location>
</feature>
<feature type="domain" description="Penicillin-binding protein transpeptidase" evidence="10">
    <location>
        <begin position="311"/>
        <end position="581"/>
    </location>
</feature>
<organism evidence="13 14">
    <name type="scientific">Neosynechococcus sphagnicola sy1</name>
    <dbReference type="NCBI Taxonomy" id="1497020"/>
    <lineage>
        <taxon>Bacteria</taxon>
        <taxon>Bacillati</taxon>
        <taxon>Cyanobacteriota</taxon>
        <taxon>Cyanophyceae</taxon>
        <taxon>Neosynechococcales</taxon>
        <taxon>Neosynechococcaceae</taxon>
        <taxon>Neosynechococcus</taxon>
    </lineage>
</organism>
<evidence type="ECO:0000256" key="4">
    <source>
        <dbReference type="ARBA" id="ARBA00022679"/>
    </source>
</evidence>
<keyword evidence="1" id="KW-0121">Carboxypeptidase</keyword>
<dbReference type="InterPro" id="IPR011815">
    <property type="entry name" value="PBP_1c"/>
</dbReference>
<evidence type="ECO:0000259" key="11">
    <source>
        <dbReference type="Pfam" id="PF00912"/>
    </source>
</evidence>
<dbReference type="Pfam" id="PF06832">
    <property type="entry name" value="BiPBP_C"/>
    <property type="match status" value="1"/>
</dbReference>
<dbReference type="Pfam" id="PF00905">
    <property type="entry name" value="Transpeptidase"/>
    <property type="match status" value="1"/>
</dbReference>
<evidence type="ECO:0000259" key="10">
    <source>
        <dbReference type="Pfam" id="PF00905"/>
    </source>
</evidence>
<dbReference type="GO" id="GO:0008955">
    <property type="term" value="F:peptidoglycan glycosyltransferase activity"/>
    <property type="evidence" value="ECO:0007669"/>
    <property type="project" value="UniProtKB-EC"/>
</dbReference>
<dbReference type="InterPro" id="IPR001460">
    <property type="entry name" value="PCN-bd_Tpept"/>
</dbReference>
<dbReference type="InterPro" id="IPR001264">
    <property type="entry name" value="Glyco_trans_51"/>
</dbReference>
<evidence type="ECO:0000313" key="13">
    <source>
        <dbReference type="EMBL" id="KGF72898.1"/>
    </source>
</evidence>
<dbReference type="InterPro" id="IPR036950">
    <property type="entry name" value="PBP_transglycosylase"/>
</dbReference>
<comment type="catalytic activity">
    <reaction evidence="8">
        <text>[GlcNAc-(1-&gt;4)-Mur2Ac(oyl-L-Ala-gamma-D-Glu-L-Lys-D-Ala-D-Ala)](n)-di-trans,octa-cis-undecaprenyl diphosphate + beta-D-GlcNAc-(1-&gt;4)-Mur2Ac(oyl-L-Ala-gamma-D-Glu-L-Lys-D-Ala-D-Ala)-di-trans,octa-cis-undecaprenyl diphosphate = [GlcNAc-(1-&gt;4)-Mur2Ac(oyl-L-Ala-gamma-D-Glu-L-Lys-D-Ala-D-Ala)](n+1)-di-trans,octa-cis-undecaprenyl diphosphate + di-trans,octa-cis-undecaprenyl diphosphate + H(+)</text>
        <dbReference type="Rhea" id="RHEA:23708"/>
        <dbReference type="Rhea" id="RHEA-COMP:9602"/>
        <dbReference type="Rhea" id="RHEA-COMP:9603"/>
        <dbReference type="ChEBI" id="CHEBI:15378"/>
        <dbReference type="ChEBI" id="CHEBI:58405"/>
        <dbReference type="ChEBI" id="CHEBI:60033"/>
        <dbReference type="ChEBI" id="CHEBI:78435"/>
        <dbReference type="EC" id="2.4.99.28"/>
    </reaction>
</comment>
<evidence type="ECO:0000256" key="6">
    <source>
        <dbReference type="ARBA" id="ARBA00023268"/>
    </source>
</evidence>
<dbReference type="InterPro" id="IPR050396">
    <property type="entry name" value="Glycosyltr_51/Transpeptidase"/>
</dbReference>
<comment type="caution">
    <text evidence="13">The sequence shown here is derived from an EMBL/GenBank/DDBJ whole genome shotgun (WGS) entry which is preliminary data.</text>
</comment>
<dbReference type="GO" id="GO:0030288">
    <property type="term" value="C:outer membrane-bounded periplasmic space"/>
    <property type="evidence" value="ECO:0007669"/>
    <property type="project" value="TreeGrafter"/>
</dbReference>
<keyword evidence="2" id="KW-0645">Protease</keyword>
<feature type="domain" description="Penicillin-binding C-terminal" evidence="12">
    <location>
        <begin position="675"/>
        <end position="757"/>
    </location>
</feature>
<keyword evidence="5" id="KW-0378">Hydrolase</keyword>
<comment type="catalytic activity">
    <reaction evidence="7">
        <text>Preferential cleavage: (Ac)2-L-Lys-D-Ala-|-D-Ala. Also transpeptidation of peptidyl-alanyl moieties that are N-acyl substituents of D-alanine.</text>
        <dbReference type="EC" id="3.4.16.4"/>
    </reaction>
</comment>
<dbReference type="Proteomes" id="UP000030170">
    <property type="component" value="Unassembled WGS sequence"/>
</dbReference>
<gene>
    <name evidence="13" type="ORF">DO97_04135</name>
</gene>
<dbReference type="Pfam" id="PF00912">
    <property type="entry name" value="Transgly"/>
    <property type="match status" value="1"/>
</dbReference>
<dbReference type="InterPro" id="IPR023346">
    <property type="entry name" value="Lysozyme-like_dom_sf"/>
</dbReference>
<dbReference type="AlphaFoldDB" id="A0A098TPZ3"/>
<dbReference type="SUPFAM" id="SSF56601">
    <property type="entry name" value="beta-lactamase/transpeptidase-like"/>
    <property type="match status" value="1"/>
</dbReference>
<sequence length="780" mass="86016">MGSVWFRLPRSVSLILMLMGLGLTVRLLPYLAPIHAQDLLQDQQAVTLRDRHGLLLGTLLSRDQEHTMAVALDQISPLLIQAVLAAEDGRFYDHGALDLRAIARAVLEAVAARQVVSGASTITMQLARMLHPSPRTWVGKLQEIWDSWRLTAGMSKDDILMAYLNRLPMGGNIYGVEAAARIYFGTSARELNLAQASLLAALPNDPNHLNPYDHWSALKRRQRYVLAQMVQDGYLTSAQADRAAMTAVALQPRQQGILAAPHFLFWLARQLPPQHPSQIRTTLDLPLQTFVETQVQQVLQSLTVHNVHQAAVLVVDNHSGEVLAYVGSPDYFADTQLGRNDGVQALRQPGSTLKPFVYELALERRVIRPNTVLADVPTYYAIPGAQLYSPSDYSETFQGPVRVRVALANSLNIPAVRVLERLGVPVFLERLRHLGFEHLTHSPDYYGLGLVLGSGEVSLWELTRAYVTLANQGQALPLVATRAVALPSASPPQPMPQAATWALITHMLSDPHARAKAFGVTSLLSLPFPAAVKTGTSSDYRDTWTVGFTTDYTVAVWVGNFNGDRMLQVSGITGAAPLWHRIMLHLHEHQEPEAFALPDGLVQRPVCALSGRRPTPACAAVVQEYFYPEDLSTYEQQPDTFYQGTGASTEGNAYQLNLPDEYNEWLTRQPYSISSEAGLKIIAPQNGDTFLLYPTASANPGSQRLEFKLAAESQTAVEWQLNGQPLAGQAGSSVFWPLRPGTWRLTAKRGKDQDQVQFQVISATDLPRSPRRGFAITPNR</sequence>
<dbReference type="SUPFAM" id="SSF53955">
    <property type="entry name" value="Lysozyme-like"/>
    <property type="match status" value="1"/>
</dbReference>
<keyword evidence="14" id="KW-1185">Reference proteome</keyword>
<evidence type="ECO:0000256" key="2">
    <source>
        <dbReference type="ARBA" id="ARBA00022670"/>
    </source>
</evidence>
<keyword evidence="9" id="KW-0472">Membrane</keyword>
<dbReference type="EMBL" id="JJML01000017">
    <property type="protein sequence ID" value="KGF72898.1"/>
    <property type="molecule type" value="Genomic_DNA"/>
</dbReference>